<name>A0A3M2LUV9_9ACTN</name>
<evidence type="ECO:0000313" key="3">
    <source>
        <dbReference type="EMBL" id="RMI41274.1"/>
    </source>
</evidence>
<feature type="signal peptide" evidence="2">
    <location>
        <begin position="1"/>
        <end position="36"/>
    </location>
</feature>
<dbReference type="AlphaFoldDB" id="A0A3M2LUV9"/>
<keyword evidence="2" id="KW-0732">Signal</keyword>
<dbReference type="EMBL" id="RFFG01000044">
    <property type="protein sequence ID" value="RMI41274.1"/>
    <property type="molecule type" value="Genomic_DNA"/>
</dbReference>
<comment type="caution">
    <text evidence="3">The sequence shown here is derived from an EMBL/GenBank/DDBJ whole genome shotgun (WGS) entry which is preliminary data.</text>
</comment>
<gene>
    <name evidence="3" type="ORF">EBO15_23625</name>
</gene>
<sequence>MPIMKKTPITKKTRITALAALPLSAVLLSGCGQVKAGAAALVGDDRISVNTLDRTVREWKPQFQADPQAGATRGESSDQQQMGTDVASESDIRATLASLVFLRVGDRAAKNYGVSPTGGDVDQAIALMDQSPNSNAVSTTLAAGLPKERVRDVARFNAIQLLLMDRFGWDHNPSSPTAQQSMQLFDRALGDAARELKVSINPRFGVFDPTKVTINPVVLRLSATESGVR</sequence>
<reference evidence="3 4" key="1">
    <citation type="submission" date="2018-10" db="EMBL/GenBank/DDBJ databases">
        <title>Isolation from soil.</title>
        <authorList>
            <person name="Hu J."/>
        </authorList>
    </citation>
    <scope>NUCLEOTIDE SEQUENCE [LARGE SCALE GENOMIC DNA]</scope>
    <source>
        <strain evidence="3 4">NEAU-Ht49</strain>
    </source>
</reference>
<dbReference type="PROSITE" id="PS51257">
    <property type="entry name" value="PROKAR_LIPOPROTEIN"/>
    <property type="match status" value="1"/>
</dbReference>
<evidence type="ECO:0000256" key="1">
    <source>
        <dbReference type="SAM" id="MobiDB-lite"/>
    </source>
</evidence>
<organism evidence="3 4">
    <name type="scientific">Actinomadura harenae</name>
    <dbReference type="NCBI Taxonomy" id="2483351"/>
    <lineage>
        <taxon>Bacteria</taxon>
        <taxon>Bacillati</taxon>
        <taxon>Actinomycetota</taxon>
        <taxon>Actinomycetes</taxon>
        <taxon>Streptosporangiales</taxon>
        <taxon>Thermomonosporaceae</taxon>
        <taxon>Actinomadura</taxon>
    </lineage>
</organism>
<keyword evidence="4" id="KW-1185">Reference proteome</keyword>
<evidence type="ECO:0008006" key="5">
    <source>
        <dbReference type="Google" id="ProtNLM"/>
    </source>
</evidence>
<proteinExistence type="predicted"/>
<feature type="chain" id="PRO_5038643721" description="Lipoprotein" evidence="2">
    <location>
        <begin position="37"/>
        <end position="229"/>
    </location>
</feature>
<accession>A0A3M2LUV9</accession>
<feature type="region of interest" description="Disordered" evidence="1">
    <location>
        <begin position="59"/>
        <end position="89"/>
    </location>
</feature>
<protein>
    <recommendedName>
        <fullName evidence="5">Lipoprotein</fullName>
    </recommendedName>
</protein>
<dbReference type="Proteomes" id="UP000282674">
    <property type="component" value="Unassembled WGS sequence"/>
</dbReference>
<evidence type="ECO:0000256" key="2">
    <source>
        <dbReference type="SAM" id="SignalP"/>
    </source>
</evidence>
<evidence type="ECO:0000313" key="4">
    <source>
        <dbReference type="Proteomes" id="UP000282674"/>
    </source>
</evidence>